<name>A0A3B1AXI8_9ZZZZ</name>
<feature type="compositionally biased region" description="Polar residues" evidence="1">
    <location>
        <begin position="29"/>
        <end position="38"/>
    </location>
</feature>
<dbReference type="AlphaFoldDB" id="A0A3B1AXI8"/>
<gene>
    <name evidence="2" type="ORF">MNBD_GAMMA21-1697</name>
</gene>
<dbReference type="EMBL" id="UOFR01000050">
    <property type="protein sequence ID" value="VAW97536.1"/>
    <property type="molecule type" value="Genomic_DNA"/>
</dbReference>
<reference evidence="2" key="1">
    <citation type="submission" date="2018-06" db="EMBL/GenBank/DDBJ databases">
        <authorList>
            <person name="Zhirakovskaya E."/>
        </authorList>
    </citation>
    <scope>NUCLEOTIDE SEQUENCE</scope>
</reference>
<protein>
    <submittedName>
        <fullName evidence="2">Uncharacterized protein</fullName>
    </submittedName>
</protein>
<evidence type="ECO:0000313" key="2">
    <source>
        <dbReference type="EMBL" id="VAW97536.1"/>
    </source>
</evidence>
<feature type="region of interest" description="Disordered" evidence="1">
    <location>
        <begin position="1"/>
        <end position="41"/>
    </location>
</feature>
<accession>A0A3B1AXI8</accession>
<feature type="compositionally biased region" description="Basic and acidic residues" evidence="1">
    <location>
        <begin position="1"/>
        <end position="22"/>
    </location>
</feature>
<organism evidence="2">
    <name type="scientific">hydrothermal vent metagenome</name>
    <dbReference type="NCBI Taxonomy" id="652676"/>
    <lineage>
        <taxon>unclassified sequences</taxon>
        <taxon>metagenomes</taxon>
        <taxon>ecological metagenomes</taxon>
    </lineage>
</organism>
<sequence>MTDNNKCDESKEGCTGDPKNCEIDPSECGQRQTKNKAPTATDMEDCLSRSLDTLSTTFKASAKRWESIVYPSLFAFILLAAYGFYLIYNLTSDVSKIAHHMESIATNMGSVSQNMVLLTQTVDSQSSSMKEMTVHMRHMSMSMGQMRYDLSVMNNSVSRPMQFMNTFMPW</sequence>
<evidence type="ECO:0000256" key="1">
    <source>
        <dbReference type="SAM" id="MobiDB-lite"/>
    </source>
</evidence>
<proteinExistence type="predicted"/>